<keyword evidence="1" id="KW-0378">Hydrolase</keyword>
<comment type="caution">
    <text evidence="1">The sequence shown here is derived from an EMBL/GenBank/DDBJ whole genome shotgun (WGS) entry which is preliminary data.</text>
</comment>
<keyword evidence="1" id="KW-0347">Helicase</keyword>
<accession>A0A438ER25</accession>
<protein>
    <submittedName>
        <fullName evidence="1">Putative helicase MAGATAMA 3</fullName>
    </submittedName>
</protein>
<proteinExistence type="predicted"/>
<keyword evidence="1" id="KW-0067">ATP-binding</keyword>
<gene>
    <name evidence="1" type="primary">MAA3_7</name>
    <name evidence="1" type="ORF">CK203_088010</name>
</gene>
<dbReference type="EMBL" id="QGNW01001206">
    <property type="protein sequence ID" value="RVW50204.1"/>
    <property type="molecule type" value="Genomic_DNA"/>
</dbReference>
<dbReference type="AlphaFoldDB" id="A0A438ER25"/>
<reference evidence="1 2" key="1">
    <citation type="journal article" date="2018" name="PLoS Genet.">
        <title>Population sequencing reveals clonal diversity and ancestral inbreeding in the grapevine cultivar Chardonnay.</title>
        <authorList>
            <person name="Roach M.J."/>
            <person name="Johnson D.L."/>
            <person name="Bohlmann J."/>
            <person name="van Vuuren H.J."/>
            <person name="Jones S.J."/>
            <person name="Pretorius I.S."/>
            <person name="Schmidt S.A."/>
            <person name="Borneman A.R."/>
        </authorList>
    </citation>
    <scope>NUCLEOTIDE SEQUENCE [LARGE SCALE GENOMIC DNA]</scope>
    <source>
        <strain evidence="2">cv. Chardonnay</strain>
        <tissue evidence="1">Leaf</tissue>
    </source>
</reference>
<evidence type="ECO:0000313" key="2">
    <source>
        <dbReference type="Proteomes" id="UP000288805"/>
    </source>
</evidence>
<dbReference type="GO" id="GO:0004386">
    <property type="term" value="F:helicase activity"/>
    <property type="evidence" value="ECO:0007669"/>
    <property type="project" value="UniProtKB-KW"/>
</dbReference>
<organism evidence="1 2">
    <name type="scientific">Vitis vinifera</name>
    <name type="common">Grape</name>
    <dbReference type="NCBI Taxonomy" id="29760"/>
    <lineage>
        <taxon>Eukaryota</taxon>
        <taxon>Viridiplantae</taxon>
        <taxon>Streptophyta</taxon>
        <taxon>Embryophyta</taxon>
        <taxon>Tracheophyta</taxon>
        <taxon>Spermatophyta</taxon>
        <taxon>Magnoliopsida</taxon>
        <taxon>eudicotyledons</taxon>
        <taxon>Gunneridae</taxon>
        <taxon>Pentapetalae</taxon>
        <taxon>rosids</taxon>
        <taxon>Vitales</taxon>
        <taxon>Vitaceae</taxon>
        <taxon>Viteae</taxon>
        <taxon>Vitis</taxon>
    </lineage>
</organism>
<sequence length="245" mass="27623">MAIVDRKSLEEEACILRFCKIVLGWDYVQLLKESKKNSRNIGDGSALGLRKVKDTYTDIDDYLATFEPLLFEEVKAQVVQGRDEEEVSEWKFAIVRECSETDGFSIPVVGYKAEEGESISQNDLLLLSKTKFQEGTRLPTTYAFALAEHRQGDLLRVRMWLDGEVKGINTDEVVVSCPRLLSMHSLIGNLINDPNRATDSSPSPGEQSWKISRPLMEFIETNHNESQLAAIHASLSRKAFVLIQV</sequence>
<dbReference type="Proteomes" id="UP000288805">
    <property type="component" value="Unassembled WGS sequence"/>
</dbReference>
<name>A0A438ER25_VITVI</name>
<evidence type="ECO:0000313" key="1">
    <source>
        <dbReference type="EMBL" id="RVW50204.1"/>
    </source>
</evidence>
<keyword evidence="1" id="KW-0547">Nucleotide-binding</keyword>